<keyword evidence="1" id="KW-0540">Nuclease</keyword>
<dbReference type="InterPro" id="IPR011335">
    <property type="entry name" value="Restrct_endonuc-II-like"/>
</dbReference>
<dbReference type="Proteomes" id="UP001158067">
    <property type="component" value="Unassembled WGS sequence"/>
</dbReference>
<name>A0ABY1PRR0_9BACT</name>
<dbReference type="Gene3D" id="1.10.10.10">
    <property type="entry name" value="Winged helix-like DNA-binding domain superfamily/Winged helix DNA-binding domain"/>
    <property type="match status" value="1"/>
</dbReference>
<dbReference type="Gene3D" id="3.40.600.10">
    <property type="entry name" value="DNA mismatch repair MutH/Restriction endonuclease, type II"/>
    <property type="match status" value="1"/>
</dbReference>
<organism evidence="6 7">
    <name type="scientific">Neorhodopirellula lusitana</name>
    <dbReference type="NCBI Taxonomy" id="445327"/>
    <lineage>
        <taxon>Bacteria</taxon>
        <taxon>Pseudomonadati</taxon>
        <taxon>Planctomycetota</taxon>
        <taxon>Planctomycetia</taxon>
        <taxon>Pirellulales</taxon>
        <taxon>Pirellulaceae</taxon>
        <taxon>Neorhodopirellula</taxon>
    </lineage>
</organism>
<evidence type="ECO:0000256" key="1">
    <source>
        <dbReference type="ARBA" id="ARBA00022722"/>
    </source>
</evidence>
<dbReference type="SUPFAM" id="SSF52980">
    <property type="entry name" value="Restriction endonuclease-like"/>
    <property type="match status" value="1"/>
</dbReference>
<evidence type="ECO:0000313" key="7">
    <source>
        <dbReference type="Proteomes" id="UP001158067"/>
    </source>
</evidence>
<dbReference type="Pfam" id="PF09126">
    <property type="entry name" value="NaeI"/>
    <property type="match status" value="1"/>
</dbReference>
<reference evidence="6 7" key="1">
    <citation type="submission" date="2017-05" db="EMBL/GenBank/DDBJ databases">
        <authorList>
            <person name="Varghese N."/>
            <person name="Submissions S."/>
        </authorList>
    </citation>
    <scope>NUCLEOTIDE SEQUENCE [LARGE SCALE GENOMIC DNA]</scope>
    <source>
        <strain evidence="6 7">DSM 25457</strain>
    </source>
</reference>
<proteinExistence type="predicted"/>
<sequence>MDEHAAISSSGGARLRKNRNRFVALVDDPDAKMSNTKRPPATVADEPRSRDHQTVVNWFLAQERVRERFAWSLRDSLDELLDGGRTGRWCYQHLKKTEKTYLGTAIEVNFTKEFDIGDGGHLDWLIDGVDVDCKFSKDFGGWEIPMEMYLCSEHGEQSGSADHVAMLLWMSDDSREWAAGVAVIKDSMLKFNSDGRRQYNRDNKRKLSDEGLKEVHWLWGGLQRDLPENLLLELPVLTRDSILSHKSGQQRVNALFREVQQKIITRAVVSTVAQQDDPMKRARDARKPSQLGQYGFLIIGHQDADPHIATALKLPVPVKGEYVSCRIRKANSVDHPRVCLDGDWWTIAKGGDEIEPAPERKLFEKMTIDELNGC</sequence>
<dbReference type="InterPro" id="IPR037057">
    <property type="entry name" value="DNA_rep_MutH/T2_RE_sf"/>
</dbReference>
<accession>A0ABY1PRR0</accession>
<keyword evidence="7" id="KW-1185">Reference proteome</keyword>
<comment type="caution">
    <text evidence="6">The sequence shown here is derived from an EMBL/GenBank/DDBJ whole genome shotgun (WGS) entry which is preliminary data.</text>
</comment>
<feature type="domain" description="Type II restriction enzyme NaeI" evidence="5">
    <location>
        <begin position="58"/>
        <end position="356"/>
    </location>
</feature>
<evidence type="ECO:0000256" key="2">
    <source>
        <dbReference type="ARBA" id="ARBA00022759"/>
    </source>
</evidence>
<feature type="region of interest" description="Disordered" evidence="4">
    <location>
        <begin position="26"/>
        <end position="48"/>
    </location>
</feature>
<dbReference type="GO" id="GO:0004519">
    <property type="term" value="F:endonuclease activity"/>
    <property type="evidence" value="ECO:0007669"/>
    <property type="project" value="UniProtKB-KW"/>
</dbReference>
<dbReference type="InterPro" id="IPR015210">
    <property type="entry name" value="NaeI"/>
</dbReference>
<dbReference type="RefSeq" id="WP_283430969.1">
    <property type="nucleotide sequence ID" value="NZ_FXUG01000001.1"/>
</dbReference>
<evidence type="ECO:0000313" key="6">
    <source>
        <dbReference type="EMBL" id="SMP42409.1"/>
    </source>
</evidence>
<evidence type="ECO:0000256" key="4">
    <source>
        <dbReference type="SAM" id="MobiDB-lite"/>
    </source>
</evidence>
<keyword evidence="3" id="KW-0378">Hydrolase</keyword>
<gene>
    <name evidence="6" type="ORF">SAMN06265222_101779</name>
</gene>
<keyword evidence="2 6" id="KW-0255">Endonuclease</keyword>
<evidence type="ECO:0000259" key="5">
    <source>
        <dbReference type="Pfam" id="PF09126"/>
    </source>
</evidence>
<dbReference type="CDD" id="cd22338">
    <property type="entry name" value="NaeI-like"/>
    <property type="match status" value="1"/>
</dbReference>
<protein>
    <submittedName>
        <fullName evidence="6">Restriction endonuclease NaeI</fullName>
    </submittedName>
</protein>
<dbReference type="EMBL" id="FXUG01000001">
    <property type="protein sequence ID" value="SMP42409.1"/>
    <property type="molecule type" value="Genomic_DNA"/>
</dbReference>
<evidence type="ECO:0000256" key="3">
    <source>
        <dbReference type="ARBA" id="ARBA00022801"/>
    </source>
</evidence>
<dbReference type="InterPro" id="IPR036388">
    <property type="entry name" value="WH-like_DNA-bd_sf"/>
</dbReference>